<keyword evidence="1" id="KW-0472">Membrane</keyword>
<feature type="transmembrane region" description="Helical" evidence="1">
    <location>
        <begin position="70"/>
        <end position="90"/>
    </location>
</feature>
<keyword evidence="1" id="KW-0812">Transmembrane</keyword>
<keyword evidence="1" id="KW-1133">Transmembrane helix</keyword>
<accession>A0A645GT14</accession>
<reference evidence="2" key="1">
    <citation type="submission" date="2019-08" db="EMBL/GenBank/DDBJ databases">
        <authorList>
            <person name="Kucharzyk K."/>
            <person name="Murdoch R.W."/>
            <person name="Higgins S."/>
            <person name="Loffler F."/>
        </authorList>
    </citation>
    <scope>NUCLEOTIDE SEQUENCE</scope>
</reference>
<proteinExistence type="predicted"/>
<comment type="caution">
    <text evidence="2">The sequence shown here is derived from an EMBL/GenBank/DDBJ whole genome shotgun (WGS) entry which is preliminary data.</text>
</comment>
<protein>
    <submittedName>
        <fullName evidence="2">Uncharacterized protein</fullName>
    </submittedName>
</protein>
<dbReference type="EMBL" id="VSSQ01080936">
    <property type="protein sequence ID" value="MPN29991.1"/>
    <property type="molecule type" value="Genomic_DNA"/>
</dbReference>
<gene>
    <name evidence="2" type="ORF">SDC9_177448</name>
</gene>
<sequence>MVRSIYWVRLVSGSNVGVAEISVAVAVGNEVGVCVEGGNEVSVGEGNAGALHPVNTQDAKSRKPQNAVCLLIYLLDAIFIHQYFSIFLIIDGDK</sequence>
<name>A0A645GT14_9ZZZZ</name>
<evidence type="ECO:0000313" key="2">
    <source>
        <dbReference type="EMBL" id="MPN29991.1"/>
    </source>
</evidence>
<dbReference type="AlphaFoldDB" id="A0A645GT14"/>
<evidence type="ECO:0000256" key="1">
    <source>
        <dbReference type="SAM" id="Phobius"/>
    </source>
</evidence>
<organism evidence="2">
    <name type="scientific">bioreactor metagenome</name>
    <dbReference type="NCBI Taxonomy" id="1076179"/>
    <lineage>
        <taxon>unclassified sequences</taxon>
        <taxon>metagenomes</taxon>
        <taxon>ecological metagenomes</taxon>
    </lineage>
</organism>